<sequence>MVLTNNIYLLRPGPARLSYRATLDVPVAAARTISGWLTAHRKAHDIRTDRVAAHNPDTGCHMWYSGKHKAFGGNVQVLTDPTGYPVWASPVEPGTGP</sequence>
<proteinExistence type="predicted"/>
<accession>A0ABM7UPH8</accession>
<dbReference type="EMBL" id="AP025017">
    <property type="protein sequence ID" value="BDA65010.1"/>
    <property type="molecule type" value="Genomic_DNA"/>
</dbReference>
<gene>
    <name evidence="1" type="ORF">MANAM107_18440</name>
</gene>
<reference evidence="1 2" key="1">
    <citation type="submission" date="2021-08" db="EMBL/GenBank/DDBJ databases">
        <title>Whole genome sequence of novel Actinomyces species strain MAS-1.</title>
        <authorList>
            <person name="Saito M."/>
            <person name="Kuwahara N."/>
            <person name="Takizawa T."/>
            <person name="Gotouda H."/>
            <person name="Ochiai T."/>
        </authorList>
    </citation>
    <scope>NUCLEOTIDE SEQUENCE [LARGE SCALE GENOMIC DNA]</scope>
    <source>
        <strain evidence="1 2">MAS-1</strain>
    </source>
</reference>
<name>A0ABM7UPH8_9ACTO</name>
<keyword evidence="2" id="KW-1185">Reference proteome</keyword>
<organism evidence="1 2">
    <name type="scientific">Actinomyces capricornis</name>
    <dbReference type="NCBI Taxonomy" id="2755559"/>
    <lineage>
        <taxon>Bacteria</taxon>
        <taxon>Bacillati</taxon>
        <taxon>Actinomycetota</taxon>
        <taxon>Actinomycetes</taxon>
        <taxon>Actinomycetales</taxon>
        <taxon>Actinomycetaceae</taxon>
        <taxon>Actinomyces</taxon>
    </lineage>
</organism>
<evidence type="ECO:0000313" key="1">
    <source>
        <dbReference type="EMBL" id="BDA65010.1"/>
    </source>
</evidence>
<protein>
    <submittedName>
        <fullName evidence="1">Uncharacterized protein</fullName>
    </submittedName>
</protein>
<dbReference type="Proteomes" id="UP000824496">
    <property type="component" value="Chromosome"/>
</dbReference>
<evidence type="ECO:0000313" key="2">
    <source>
        <dbReference type="Proteomes" id="UP000824496"/>
    </source>
</evidence>